<dbReference type="InterPro" id="IPR029063">
    <property type="entry name" value="SAM-dependent_MTases_sf"/>
</dbReference>
<dbReference type="Proteomes" id="UP001165524">
    <property type="component" value="Unassembled WGS sequence"/>
</dbReference>
<evidence type="ECO:0000256" key="1">
    <source>
        <dbReference type="ARBA" id="ARBA00022603"/>
    </source>
</evidence>
<dbReference type="Gene3D" id="3.40.50.150">
    <property type="entry name" value="Vaccinia Virus protein VP39"/>
    <property type="match status" value="1"/>
</dbReference>
<organism evidence="3 4">
    <name type="scientific">Alcanivorax quisquiliarum</name>
    <dbReference type="NCBI Taxonomy" id="2933565"/>
    <lineage>
        <taxon>Bacteria</taxon>
        <taxon>Pseudomonadati</taxon>
        <taxon>Pseudomonadota</taxon>
        <taxon>Gammaproteobacteria</taxon>
        <taxon>Oceanospirillales</taxon>
        <taxon>Alcanivoracaceae</taxon>
        <taxon>Alcanivorax</taxon>
    </lineage>
</organism>
<evidence type="ECO:0000313" key="3">
    <source>
        <dbReference type="EMBL" id="MCK0537852.1"/>
    </source>
</evidence>
<keyword evidence="3" id="KW-0689">Ribosomal protein</keyword>
<dbReference type="EMBL" id="JALKII010000005">
    <property type="protein sequence ID" value="MCK0537852.1"/>
    <property type="molecule type" value="Genomic_DNA"/>
</dbReference>
<dbReference type="InterPro" id="IPR050078">
    <property type="entry name" value="Ribosomal_L11_MeTrfase_PrmA"/>
</dbReference>
<name>A0ABT0E8B0_9GAMM</name>
<dbReference type="GO" id="GO:0008168">
    <property type="term" value="F:methyltransferase activity"/>
    <property type="evidence" value="ECO:0007669"/>
    <property type="project" value="UniProtKB-KW"/>
</dbReference>
<dbReference type="PANTHER" id="PTHR43648">
    <property type="entry name" value="ELECTRON TRANSFER FLAVOPROTEIN BETA SUBUNIT LYSINE METHYLTRANSFERASE"/>
    <property type="match status" value="1"/>
</dbReference>
<keyword evidence="2" id="KW-0808">Transferase</keyword>
<keyword evidence="1 3" id="KW-0489">Methyltransferase</keyword>
<evidence type="ECO:0000313" key="4">
    <source>
        <dbReference type="Proteomes" id="UP001165524"/>
    </source>
</evidence>
<keyword evidence="3" id="KW-0687">Ribonucleoprotein</keyword>
<accession>A0ABT0E8B0</accession>
<dbReference type="Pfam" id="PF06325">
    <property type="entry name" value="PrmA"/>
    <property type="match status" value="1"/>
</dbReference>
<evidence type="ECO:0000256" key="2">
    <source>
        <dbReference type="ARBA" id="ARBA00022679"/>
    </source>
</evidence>
<comment type="caution">
    <text evidence="3">The sequence shown here is derived from an EMBL/GenBank/DDBJ whole genome shotgun (WGS) entry which is preliminary data.</text>
</comment>
<sequence length="227" mass="23787">MTAPSGLTAPVHLTRRLTALLPEAALAVTSPPGAAVLRLWLVADTLAHQPLAPETINALMEEPPYWSFCWASGQVLAGWILDNPQAVAGRTVVDVGAGSGVVALAAAQAGARRVVACDIDADARAAVQANAALNGLTIATCAALEDCLHEAEVITAADILYDRDNLGLLDVFRNGARAPAVLLADSRIHDLDPPGYEKLCAVESCTWPDLGEAHEYNQVRLFHCPAG</sequence>
<protein>
    <submittedName>
        <fullName evidence="3">50S ribosomal protein L11 methyltransferase</fullName>
    </submittedName>
</protein>
<keyword evidence="4" id="KW-1185">Reference proteome</keyword>
<dbReference type="GO" id="GO:0005840">
    <property type="term" value="C:ribosome"/>
    <property type="evidence" value="ECO:0007669"/>
    <property type="project" value="UniProtKB-KW"/>
</dbReference>
<proteinExistence type="predicted"/>
<reference evidence="3" key="1">
    <citation type="submission" date="2022-04" db="EMBL/GenBank/DDBJ databases">
        <title>Alcanivorax sp. CY1518 draft genome sequence.</title>
        <authorList>
            <person name="Zhao G."/>
            <person name="An M."/>
        </authorList>
    </citation>
    <scope>NUCLEOTIDE SEQUENCE</scope>
    <source>
        <strain evidence="3">CY1518</strain>
    </source>
</reference>
<dbReference type="GO" id="GO:0032259">
    <property type="term" value="P:methylation"/>
    <property type="evidence" value="ECO:0007669"/>
    <property type="project" value="UniProtKB-KW"/>
</dbReference>
<dbReference type="SUPFAM" id="SSF53335">
    <property type="entry name" value="S-adenosyl-L-methionine-dependent methyltransferases"/>
    <property type="match status" value="1"/>
</dbReference>
<gene>
    <name evidence="3" type="ORF">MU846_09030</name>
</gene>
<dbReference type="PANTHER" id="PTHR43648:SF1">
    <property type="entry name" value="ELECTRON TRANSFER FLAVOPROTEIN BETA SUBUNIT LYSINE METHYLTRANSFERASE"/>
    <property type="match status" value="1"/>
</dbReference>
<dbReference type="RefSeq" id="WP_246951872.1">
    <property type="nucleotide sequence ID" value="NZ_JALKII010000005.1"/>
</dbReference>